<keyword evidence="2" id="KW-0472">Membrane</keyword>
<evidence type="ECO:0000313" key="4">
    <source>
        <dbReference type="Proteomes" id="UP000275846"/>
    </source>
</evidence>
<dbReference type="EMBL" id="UYSU01038478">
    <property type="protein sequence ID" value="VDM00309.1"/>
    <property type="molecule type" value="Genomic_DNA"/>
</dbReference>
<gene>
    <name evidence="3" type="ORF">SSLN_LOCUS13923</name>
</gene>
<evidence type="ECO:0000256" key="1">
    <source>
        <dbReference type="SAM" id="MobiDB-lite"/>
    </source>
</evidence>
<name>A0A183TBS5_SCHSO</name>
<organism evidence="5">
    <name type="scientific">Schistocephalus solidus</name>
    <name type="common">Tapeworm</name>
    <dbReference type="NCBI Taxonomy" id="70667"/>
    <lineage>
        <taxon>Eukaryota</taxon>
        <taxon>Metazoa</taxon>
        <taxon>Spiralia</taxon>
        <taxon>Lophotrochozoa</taxon>
        <taxon>Platyhelminthes</taxon>
        <taxon>Cestoda</taxon>
        <taxon>Eucestoda</taxon>
        <taxon>Diphyllobothriidea</taxon>
        <taxon>Diphyllobothriidae</taxon>
        <taxon>Schistocephalus</taxon>
    </lineage>
</organism>
<keyword evidence="4" id="KW-1185">Reference proteome</keyword>
<proteinExistence type="predicted"/>
<keyword evidence="2" id="KW-0812">Transmembrane</keyword>
<evidence type="ECO:0000313" key="3">
    <source>
        <dbReference type="EMBL" id="VDM00309.1"/>
    </source>
</evidence>
<reference evidence="3 4" key="2">
    <citation type="submission" date="2018-11" db="EMBL/GenBank/DDBJ databases">
        <authorList>
            <consortium name="Pathogen Informatics"/>
        </authorList>
    </citation>
    <scope>NUCLEOTIDE SEQUENCE [LARGE SCALE GENOMIC DNA]</scope>
    <source>
        <strain evidence="3 4">NST_G2</strain>
    </source>
</reference>
<dbReference type="Proteomes" id="UP000275846">
    <property type="component" value="Unassembled WGS sequence"/>
</dbReference>
<sequence length="147" mass="14857">MRSTRVVQGAAQHLSMCPRCQRVLRPTRGRLEADSRQLEGEPGKGGGGLEEIVPRRRQNTGRVEEGRADNPLICASVAAAWTASSCSANLAAATASTVAAADAVIAAASVEDGNDAADVFFAIVVAIVLAAIAVFVAAVSAAAAGGQ</sequence>
<dbReference type="WBParaSite" id="SSLN_0001445501-mRNA-1">
    <property type="protein sequence ID" value="SSLN_0001445501-mRNA-1"/>
    <property type="gene ID" value="SSLN_0001445501"/>
</dbReference>
<dbReference type="AlphaFoldDB" id="A0A183TBS5"/>
<evidence type="ECO:0000313" key="5">
    <source>
        <dbReference type="WBParaSite" id="SSLN_0001445501-mRNA-1"/>
    </source>
</evidence>
<reference evidence="5" key="1">
    <citation type="submission" date="2016-06" db="UniProtKB">
        <authorList>
            <consortium name="WormBaseParasite"/>
        </authorList>
    </citation>
    <scope>IDENTIFICATION</scope>
</reference>
<feature type="region of interest" description="Disordered" evidence="1">
    <location>
        <begin position="31"/>
        <end position="65"/>
    </location>
</feature>
<protein>
    <submittedName>
        <fullName evidence="3 5">Uncharacterized protein</fullName>
    </submittedName>
</protein>
<feature type="transmembrane region" description="Helical" evidence="2">
    <location>
        <begin position="119"/>
        <end position="144"/>
    </location>
</feature>
<keyword evidence="2" id="KW-1133">Transmembrane helix</keyword>
<accession>A0A183TBS5</accession>
<evidence type="ECO:0000256" key="2">
    <source>
        <dbReference type="SAM" id="Phobius"/>
    </source>
</evidence>
<feature type="compositionally biased region" description="Basic and acidic residues" evidence="1">
    <location>
        <begin position="31"/>
        <end position="42"/>
    </location>
</feature>